<dbReference type="EMBL" id="KQ964252">
    <property type="protein sequence ID" value="KXJ90764.1"/>
    <property type="molecule type" value="Genomic_DNA"/>
</dbReference>
<feature type="domain" description="Carrier" evidence="3">
    <location>
        <begin position="571"/>
        <end position="648"/>
    </location>
</feature>
<dbReference type="InterPro" id="IPR036736">
    <property type="entry name" value="ACP-like_sf"/>
</dbReference>
<dbReference type="STRING" id="196109.A0A136J132"/>
<dbReference type="Pfam" id="PF00501">
    <property type="entry name" value="AMP-binding"/>
    <property type="match status" value="1"/>
</dbReference>
<evidence type="ECO:0000256" key="2">
    <source>
        <dbReference type="ARBA" id="ARBA00022553"/>
    </source>
</evidence>
<dbReference type="OrthoDB" id="429813at2759"/>
<dbReference type="SMART" id="SM00823">
    <property type="entry name" value="PKS_PP"/>
    <property type="match status" value="1"/>
</dbReference>
<dbReference type="Pfam" id="PF00550">
    <property type="entry name" value="PP-binding"/>
    <property type="match status" value="1"/>
</dbReference>
<dbReference type="SUPFAM" id="SSF47336">
    <property type="entry name" value="ACP-like"/>
    <property type="match status" value="1"/>
</dbReference>
<dbReference type="SUPFAM" id="SSF56801">
    <property type="entry name" value="Acetyl-CoA synthetase-like"/>
    <property type="match status" value="1"/>
</dbReference>
<keyword evidence="2" id="KW-0597">Phosphoprotein</keyword>
<reference evidence="5" key="1">
    <citation type="submission" date="2016-02" db="EMBL/GenBank/DDBJ databases">
        <title>Draft genome sequence of Microdochium bolleyi, a fungal endophyte of beachgrass.</title>
        <authorList>
            <consortium name="DOE Joint Genome Institute"/>
            <person name="David A.S."/>
            <person name="May G."/>
            <person name="Haridas S."/>
            <person name="Lim J."/>
            <person name="Wang M."/>
            <person name="Labutti K."/>
            <person name="Lipzen A."/>
            <person name="Barry K."/>
            <person name="Grigoriev I.V."/>
        </authorList>
    </citation>
    <scope>NUCLEOTIDE SEQUENCE [LARGE SCALE GENOMIC DNA]</scope>
    <source>
        <strain evidence="5">J235TASD1</strain>
    </source>
</reference>
<dbReference type="Proteomes" id="UP000070501">
    <property type="component" value="Unassembled WGS sequence"/>
</dbReference>
<keyword evidence="5" id="KW-1185">Reference proteome</keyword>
<dbReference type="PANTHER" id="PTHR43439">
    <property type="entry name" value="PHENYLACETATE-COENZYME A LIGASE"/>
    <property type="match status" value="1"/>
</dbReference>
<dbReference type="Gene3D" id="1.10.1200.10">
    <property type="entry name" value="ACP-like"/>
    <property type="match status" value="1"/>
</dbReference>
<dbReference type="InterPro" id="IPR000873">
    <property type="entry name" value="AMP-dep_synth/lig_dom"/>
</dbReference>
<dbReference type="InterPro" id="IPR042099">
    <property type="entry name" value="ANL_N_sf"/>
</dbReference>
<evidence type="ECO:0000313" key="4">
    <source>
        <dbReference type="EMBL" id="KXJ90764.1"/>
    </source>
</evidence>
<dbReference type="GO" id="GO:0031177">
    <property type="term" value="F:phosphopantetheine binding"/>
    <property type="evidence" value="ECO:0007669"/>
    <property type="project" value="InterPro"/>
</dbReference>
<dbReference type="InterPro" id="IPR009081">
    <property type="entry name" value="PP-bd_ACP"/>
</dbReference>
<dbReference type="SUPFAM" id="SSF51735">
    <property type="entry name" value="NAD(P)-binding Rossmann-fold domains"/>
    <property type="match status" value="1"/>
</dbReference>
<gene>
    <name evidence="4" type="ORF">Micbo1qcDRAFT_226787</name>
</gene>
<keyword evidence="1" id="KW-0596">Phosphopantetheine</keyword>
<dbReference type="AlphaFoldDB" id="A0A136J132"/>
<evidence type="ECO:0000259" key="3">
    <source>
        <dbReference type="PROSITE" id="PS50075"/>
    </source>
</evidence>
<dbReference type="InParanoid" id="A0A136J132"/>
<dbReference type="Gene3D" id="3.40.50.720">
    <property type="entry name" value="NAD(P)-binding Rossmann-like Domain"/>
    <property type="match status" value="1"/>
</dbReference>
<dbReference type="InterPro" id="IPR013120">
    <property type="entry name" value="FAR_NAD-bd"/>
</dbReference>
<proteinExistence type="predicted"/>
<dbReference type="InterPro" id="IPR020806">
    <property type="entry name" value="PKS_PP-bd"/>
</dbReference>
<organism evidence="4 5">
    <name type="scientific">Microdochium bolleyi</name>
    <dbReference type="NCBI Taxonomy" id="196109"/>
    <lineage>
        <taxon>Eukaryota</taxon>
        <taxon>Fungi</taxon>
        <taxon>Dikarya</taxon>
        <taxon>Ascomycota</taxon>
        <taxon>Pezizomycotina</taxon>
        <taxon>Sordariomycetes</taxon>
        <taxon>Xylariomycetidae</taxon>
        <taxon>Xylariales</taxon>
        <taxon>Microdochiaceae</taxon>
        <taxon>Microdochium</taxon>
    </lineage>
</organism>
<evidence type="ECO:0000256" key="1">
    <source>
        <dbReference type="ARBA" id="ARBA00022450"/>
    </source>
</evidence>
<dbReference type="PROSITE" id="PS50075">
    <property type="entry name" value="CARRIER"/>
    <property type="match status" value="1"/>
</dbReference>
<dbReference type="Pfam" id="PF23562">
    <property type="entry name" value="AMP-binding_C_3"/>
    <property type="match status" value="1"/>
</dbReference>
<dbReference type="Gene3D" id="3.40.50.12780">
    <property type="entry name" value="N-terminal domain of ligase-like"/>
    <property type="match status" value="1"/>
</dbReference>
<dbReference type="Pfam" id="PF07993">
    <property type="entry name" value="NAD_binding_4"/>
    <property type="match status" value="1"/>
</dbReference>
<name>A0A136J132_9PEZI</name>
<protein>
    <recommendedName>
        <fullName evidence="3">Carrier domain-containing protein</fullName>
    </recommendedName>
</protein>
<dbReference type="PANTHER" id="PTHR43439:SF2">
    <property type="entry name" value="ENZYME, PUTATIVE (JCVI)-RELATED"/>
    <property type="match status" value="1"/>
</dbReference>
<evidence type="ECO:0000313" key="5">
    <source>
        <dbReference type="Proteomes" id="UP000070501"/>
    </source>
</evidence>
<dbReference type="InterPro" id="IPR036291">
    <property type="entry name" value="NAD(P)-bd_dom_sf"/>
</dbReference>
<accession>A0A136J132</accession>
<dbReference type="InterPro" id="IPR051414">
    <property type="entry name" value="Adenylate-forming_Reductase"/>
</dbReference>
<sequence>MAPDLNYFTCTLGQAAQWKQTVPEDQQSFGTVLDLVDKQAEALGSQQALGFADLKQGKVLPLTFGELRALSIQAVDVLEEALRPLKQASTSPAVGLICSSGLDFVLTWLGLMRLGYTVFLLAPQLDHRGLKHLCKTTNASIIFIDDNHYEAFQEVQDHKLSLLNVPSFPREVKQGRTPRSPSRQHDAADTAYLRHTSGTSSGLPKPIEQSQLGAVGVLARLPPSESPIATFSTTPLYHGGLADCFRAWSCGAPIWFFPEGQAPITCSNILKAVESARRSSSDGSSGHGNVRYFSSVPYILQMLSEEQDGIDMLKTMDLVGVGGAALPAVIGDTLVDHGVRLVSRMGSAECGFLLSSDRDYDVDKEWQYLRCVVDDPDILAFEPQDGSDLCELVAKPRWPLRNKTNREDGSFATSDLFERHESIPNAWKYNSRSDAQITLANGKKFDPAPLEDAIRAALGKVLQDVLVFGAGREYPGAILFGKSTDASKDGILEAAWPAIEKLNKNASAQARLSRSALICVVPQEAGEAAEKPLEKSSKGTMLRKQAEERYASLIESAYGSSWASGKDRQDVPDQDLPSALLEEIQNVLGRPLDPDDDFFQQGVDSIACIQLRRMIMSTFLPKDRSLSLNVVYDCGSVKALAARIAKIRSGKESNDAGSGGDTESELKLMDELVGKYTKVLRQTTLLKSTVPSKQRSRDNPREIVVLTGATGLLGAHVLEDLARNRQVHRIYCLVRGQSKHAAEERVRKALDFRGLRSWDAHGSKIICLPANLTQPSLGLEEAYLAAIMSEATILIHGAWTVNFSLRLGSFENQIAGTRNLLDLAAATSAPARFYFISSTAAVGAVSRSARISESLYTVPTDASPIGYAQSKWVAEQVCASGGPSGLSQLAPTIIRIGQLCGNTRSGVWNASEAYPLMLSTAKITGSLPRLPDQGLNWLPVDRAAAAVVEIAMSQSQNDKNETVQVYHVLQPNLRPTWDEMLHWLSESNAGPKFTTVPPEQWLDKLTTALSAPEDNGTHPAASLLAFWQDRYDSGDRGGVPRLSRFDVEGSQQVSKVMREVKPLTKDQILAMWRWICDNVANTS</sequence>